<dbReference type="EMBL" id="BGPR01007973">
    <property type="protein sequence ID" value="GBN30744.1"/>
    <property type="molecule type" value="Genomic_DNA"/>
</dbReference>
<evidence type="ECO:0000313" key="3">
    <source>
        <dbReference type="Proteomes" id="UP000499080"/>
    </source>
</evidence>
<name>A0A4Y2X4W2_ARAVE</name>
<keyword evidence="3" id="KW-1185">Reference proteome</keyword>
<evidence type="ECO:0000313" key="2">
    <source>
        <dbReference type="EMBL" id="GBO44529.1"/>
    </source>
</evidence>
<proteinExistence type="predicted"/>
<sequence>MGSLCFLGVRSQLFLRSQKVPGSKSDSIEDPPYMTCCSLTLSIRECPKRLFKQKTVTVRISRRNFHPLSLCGIDFTPAARFLFRVVHPTGLREKGVFLIIRTLPAVIVVFEGEGEFSFSLKEEHGRSCILRSLYYNGLRNQRVKSYVVAKRYPADEVRKFGEGDASSCVILVI</sequence>
<reference evidence="2 3" key="1">
    <citation type="journal article" date="2019" name="Sci. Rep.">
        <title>Orb-weaving spider Araneus ventricosus genome elucidates the spidroin gene catalogue.</title>
        <authorList>
            <person name="Kono N."/>
            <person name="Nakamura H."/>
            <person name="Ohtoshi R."/>
            <person name="Moran D.A.P."/>
            <person name="Shinohara A."/>
            <person name="Yoshida Y."/>
            <person name="Fujiwara M."/>
            <person name="Mori M."/>
            <person name="Tomita M."/>
            <person name="Arakawa K."/>
        </authorList>
    </citation>
    <scope>NUCLEOTIDE SEQUENCE [LARGE SCALE GENOMIC DNA]</scope>
</reference>
<comment type="caution">
    <text evidence="2">The sequence shown here is derived from an EMBL/GenBank/DDBJ whole genome shotgun (WGS) entry which is preliminary data.</text>
</comment>
<dbReference type="AlphaFoldDB" id="A0A4Y2X4W2"/>
<organism evidence="2 3">
    <name type="scientific">Araneus ventricosus</name>
    <name type="common">Orbweaver spider</name>
    <name type="synonym">Epeira ventricosa</name>
    <dbReference type="NCBI Taxonomy" id="182803"/>
    <lineage>
        <taxon>Eukaryota</taxon>
        <taxon>Metazoa</taxon>
        <taxon>Ecdysozoa</taxon>
        <taxon>Arthropoda</taxon>
        <taxon>Chelicerata</taxon>
        <taxon>Arachnida</taxon>
        <taxon>Araneae</taxon>
        <taxon>Araneomorphae</taxon>
        <taxon>Entelegynae</taxon>
        <taxon>Araneoidea</taxon>
        <taxon>Araneidae</taxon>
        <taxon>Araneus</taxon>
    </lineage>
</organism>
<accession>A0A4Y2X4W2</accession>
<dbReference type="Proteomes" id="UP000499080">
    <property type="component" value="Unassembled WGS sequence"/>
</dbReference>
<protein>
    <submittedName>
        <fullName evidence="2">Uncharacterized protein</fullName>
    </submittedName>
</protein>
<evidence type="ECO:0000313" key="1">
    <source>
        <dbReference type="EMBL" id="GBN30744.1"/>
    </source>
</evidence>
<gene>
    <name evidence="1" type="ORF">AVEN_104243_1</name>
    <name evidence="2" type="ORF">AVEN_166959_1</name>
</gene>
<dbReference type="EMBL" id="BGPR01071294">
    <property type="protein sequence ID" value="GBO44529.1"/>
    <property type="molecule type" value="Genomic_DNA"/>
</dbReference>